<sequence length="115" mass="13678">MQRKDNEIIGIYKSLEDTLKLMVVPNCINIDERNHLIEFNLEELEGDFYTFLNPININKLHSENLIDDEVRFKLERLFVLMQDIESKDWNSDSFLTNPKWLVIHNLTKEIAQILS</sequence>
<name>A0AAC9D395_9FLAO</name>
<reference evidence="1 2" key="1">
    <citation type="submission" date="2016-08" db="EMBL/GenBank/DDBJ databases">
        <title>Complete genome sequence of Flavobacterium johnsoniae strain GSE09, a volatile-producing biocontrol agent isolated from cucumber (Cucumis sativus).</title>
        <authorList>
            <person name="Jeong J.-J."/>
            <person name="Oh J.Y."/>
            <person name="Jim Y.J."/>
            <person name="Sang M.K."/>
            <person name="Kim K.D."/>
        </authorList>
    </citation>
    <scope>NUCLEOTIDE SEQUENCE [LARGE SCALE GENOMIC DNA]</scope>
    <source>
        <strain evidence="1 2">GSE09</strain>
    </source>
</reference>
<protein>
    <submittedName>
        <fullName evidence="1">Uncharacterized protein</fullName>
    </submittedName>
</protein>
<evidence type="ECO:0000313" key="2">
    <source>
        <dbReference type="Proteomes" id="UP000093276"/>
    </source>
</evidence>
<dbReference type="AlphaFoldDB" id="A0AAC9D395"/>
<proteinExistence type="predicted"/>
<organism evidence="1 2">
    <name type="scientific">Flavobacterium anhuiense</name>
    <dbReference type="NCBI Taxonomy" id="459526"/>
    <lineage>
        <taxon>Bacteria</taxon>
        <taxon>Pseudomonadati</taxon>
        <taxon>Bacteroidota</taxon>
        <taxon>Flavobacteriia</taxon>
        <taxon>Flavobacteriales</taxon>
        <taxon>Flavobacteriaceae</taxon>
        <taxon>Flavobacterium</taxon>
    </lineage>
</organism>
<gene>
    <name evidence="1" type="ORF">BB050_04099</name>
</gene>
<dbReference type="KEGG" id="fjg:BB050_04099"/>
<accession>A0AAC9D395</accession>
<dbReference type="Proteomes" id="UP000093276">
    <property type="component" value="Chromosome"/>
</dbReference>
<evidence type="ECO:0000313" key="1">
    <source>
        <dbReference type="EMBL" id="AOC97177.1"/>
    </source>
</evidence>
<dbReference type="EMBL" id="CP016907">
    <property type="protein sequence ID" value="AOC97177.1"/>
    <property type="molecule type" value="Genomic_DNA"/>
</dbReference>